<dbReference type="Pfam" id="PF13635">
    <property type="entry name" value="DUF4143"/>
    <property type="match status" value="1"/>
</dbReference>
<dbReference type="InterPro" id="IPR027417">
    <property type="entry name" value="P-loop_NTPase"/>
</dbReference>
<accession>A0A1I0MPJ8</accession>
<organism evidence="2 3">
    <name type="scientific">Roseivirga pacifica</name>
    <dbReference type="NCBI Taxonomy" id="1267423"/>
    <lineage>
        <taxon>Bacteria</taxon>
        <taxon>Pseudomonadati</taxon>
        <taxon>Bacteroidota</taxon>
        <taxon>Cytophagia</taxon>
        <taxon>Cytophagales</taxon>
        <taxon>Roseivirgaceae</taxon>
        <taxon>Roseivirga</taxon>
    </lineage>
</organism>
<name>A0A1I0MPJ8_9BACT</name>
<dbReference type="STRING" id="1267423.SAMN05216290_0590"/>
<dbReference type="RefSeq" id="WP_338060831.1">
    <property type="nucleotide sequence ID" value="NZ_FOIR01000001.1"/>
</dbReference>
<dbReference type="Pfam" id="PF13173">
    <property type="entry name" value="AAA_14"/>
    <property type="match status" value="1"/>
</dbReference>
<dbReference type="PANTHER" id="PTHR43566:SF1">
    <property type="entry name" value="AAA+ ATPASE DOMAIN-CONTAINING PROTEIN"/>
    <property type="match status" value="1"/>
</dbReference>
<dbReference type="InterPro" id="IPR003593">
    <property type="entry name" value="AAA+_ATPase"/>
</dbReference>
<gene>
    <name evidence="2" type="ORF">SAMN05216290_0590</name>
</gene>
<dbReference type="AlphaFoldDB" id="A0A1I0MPJ8"/>
<reference evidence="3" key="1">
    <citation type="submission" date="2016-10" db="EMBL/GenBank/DDBJ databases">
        <authorList>
            <person name="Varghese N."/>
            <person name="Submissions S."/>
        </authorList>
    </citation>
    <scope>NUCLEOTIDE SEQUENCE [LARGE SCALE GENOMIC DNA]</scope>
    <source>
        <strain evidence="3">CGMCC 1.12402</strain>
    </source>
</reference>
<evidence type="ECO:0000313" key="2">
    <source>
        <dbReference type="EMBL" id="SEV90440.1"/>
    </source>
</evidence>
<dbReference type="EMBL" id="FOIR01000001">
    <property type="protein sequence ID" value="SEV90440.1"/>
    <property type="molecule type" value="Genomic_DNA"/>
</dbReference>
<keyword evidence="3" id="KW-1185">Reference proteome</keyword>
<evidence type="ECO:0000259" key="1">
    <source>
        <dbReference type="SMART" id="SM00382"/>
    </source>
</evidence>
<dbReference type="CDD" id="cd00009">
    <property type="entry name" value="AAA"/>
    <property type="match status" value="1"/>
</dbReference>
<dbReference type="InterPro" id="IPR041682">
    <property type="entry name" value="AAA_14"/>
</dbReference>
<dbReference type="SUPFAM" id="SSF52540">
    <property type="entry name" value="P-loop containing nucleoside triphosphate hydrolases"/>
    <property type="match status" value="1"/>
</dbReference>
<proteinExistence type="predicted"/>
<dbReference type="GeneID" id="99985343"/>
<dbReference type="SMART" id="SM00382">
    <property type="entry name" value="AAA"/>
    <property type="match status" value="1"/>
</dbReference>
<sequence>MMINRFQLSYAKDRLFNGKALIIYGPRQVGKTTFVELLLQNIKGQKVLSLNGDDSDTRELLSNPNVTLLQSIIGDNTLLFIDEAQRIDNIGILIKIIVDRIKIVQVIATGSSSFELANHINEPLTGRKYEMLLLPFSFQELVSDSDLITEKRKLNERLVFGSYPEIVMKPAKAEEHLKLLTDSYLYKDIFTLDRVNKPQLLQKIVKALALQVGSEVNINELAQLVRADNKTVEKYISLLEMSFVIFTLPALSRNVRNEIKKGRKIYFYDNGVLNTVTANLAPVQKRTDIGALWENYLISERVKRQYQLQIPSQNYFWRTTQQQEVDFIEETGSEMNVYEFKWSPKSKAKIPTTFSKNYPAANRAVINSENYYEFLLH</sequence>
<dbReference type="Gene3D" id="3.40.50.300">
    <property type="entry name" value="P-loop containing nucleotide triphosphate hydrolases"/>
    <property type="match status" value="1"/>
</dbReference>
<dbReference type="Proteomes" id="UP000199437">
    <property type="component" value="Unassembled WGS sequence"/>
</dbReference>
<dbReference type="PANTHER" id="PTHR43566">
    <property type="entry name" value="CONSERVED PROTEIN"/>
    <property type="match status" value="1"/>
</dbReference>
<dbReference type="InterPro" id="IPR025420">
    <property type="entry name" value="DUF4143"/>
</dbReference>
<feature type="domain" description="AAA+ ATPase" evidence="1">
    <location>
        <begin position="17"/>
        <end position="135"/>
    </location>
</feature>
<evidence type="ECO:0000313" key="3">
    <source>
        <dbReference type="Proteomes" id="UP000199437"/>
    </source>
</evidence>
<protein>
    <recommendedName>
        <fullName evidence="1">AAA+ ATPase domain-containing protein</fullName>
    </recommendedName>
</protein>